<feature type="compositionally biased region" description="Basic and acidic residues" evidence="1">
    <location>
        <begin position="600"/>
        <end position="614"/>
    </location>
</feature>
<proteinExistence type="predicted"/>
<name>V4M921_EUTSA</name>
<dbReference type="Gramene" id="ESQ51552">
    <property type="protein sequence ID" value="ESQ51552"/>
    <property type="gene ID" value="EUTSA_v10016371mg"/>
</dbReference>
<dbReference type="eggNOG" id="KOG1075">
    <property type="taxonomic scope" value="Eukaryota"/>
</dbReference>
<evidence type="ECO:0000259" key="2">
    <source>
        <dbReference type="Pfam" id="PF14111"/>
    </source>
</evidence>
<accession>V4M921</accession>
<evidence type="ECO:0000256" key="1">
    <source>
        <dbReference type="SAM" id="MobiDB-lite"/>
    </source>
</evidence>
<dbReference type="PANTHER" id="PTHR31286">
    <property type="entry name" value="GLYCINE-RICH CELL WALL STRUCTURAL PROTEIN 1.8-LIKE"/>
    <property type="match status" value="1"/>
</dbReference>
<evidence type="ECO:0000313" key="3">
    <source>
        <dbReference type="EMBL" id="ESQ51552.1"/>
    </source>
</evidence>
<feature type="compositionally biased region" description="Low complexity" evidence="1">
    <location>
        <begin position="557"/>
        <end position="573"/>
    </location>
</feature>
<organism evidence="3 4">
    <name type="scientific">Eutrema salsugineum</name>
    <name type="common">Saltwater cress</name>
    <name type="synonym">Sisymbrium salsugineum</name>
    <dbReference type="NCBI Taxonomy" id="72664"/>
    <lineage>
        <taxon>Eukaryota</taxon>
        <taxon>Viridiplantae</taxon>
        <taxon>Streptophyta</taxon>
        <taxon>Embryophyta</taxon>
        <taxon>Tracheophyta</taxon>
        <taxon>Spermatophyta</taxon>
        <taxon>Magnoliopsida</taxon>
        <taxon>eudicotyledons</taxon>
        <taxon>Gunneridae</taxon>
        <taxon>Pentapetalae</taxon>
        <taxon>rosids</taxon>
        <taxon>malvids</taxon>
        <taxon>Brassicales</taxon>
        <taxon>Brassicaceae</taxon>
        <taxon>Eutremeae</taxon>
        <taxon>Eutrema</taxon>
    </lineage>
</organism>
<feature type="compositionally biased region" description="Acidic residues" evidence="1">
    <location>
        <begin position="574"/>
        <end position="589"/>
    </location>
</feature>
<dbReference type="Pfam" id="PF14111">
    <property type="entry name" value="DUF4283"/>
    <property type="match status" value="1"/>
</dbReference>
<evidence type="ECO:0000313" key="4">
    <source>
        <dbReference type="Proteomes" id="UP000030689"/>
    </source>
</evidence>
<dbReference type="InterPro" id="IPR040256">
    <property type="entry name" value="At4g02000-like"/>
</dbReference>
<dbReference type="KEGG" id="eus:EUTSA_v10016371mg"/>
<dbReference type="EMBL" id="KI517385">
    <property type="protein sequence ID" value="ESQ51552.1"/>
    <property type="molecule type" value="Genomic_DNA"/>
</dbReference>
<dbReference type="InterPro" id="IPR025558">
    <property type="entry name" value="DUF4283"/>
</dbReference>
<gene>
    <name evidence="3" type="ORF">EUTSA_v10016371mg</name>
</gene>
<dbReference type="PANTHER" id="PTHR31286:SF63">
    <property type="entry name" value="DUF4283 DOMAIN-CONTAINING PROTEIN"/>
    <property type="match status" value="1"/>
</dbReference>
<dbReference type="AlphaFoldDB" id="V4M921"/>
<feature type="region of interest" description="Disordered" evidence="1">
    <location>
        <begin position="536"/>
        <end position="636"/>
    </location>
</feature>
<dbReference type="Proteomes" id="UP000030689">
    <property type="component" value="Unassembled WGS sequence"/>
</dbReference>
<sequence length="636" mass="69561">MVTGDIPVTDYDSMMPSSERRMDSMTPEPIHPAANLASGDSPVWRTVFTPASNSLKCNVSGTSDIVAVNSSSLDPRWPLLNRWSAHSPQSSLPLVKETLQIASNPDASLSATSVSAPTEFSIPVVDVPVSSSSIPRVKSVNLVEASKACEKLPAPTIQKGTPSSQGVANLENSPVVISKDAWEKPLSIISASLRQISEPGVSQDQGKFPNDLEPEAASLKAHSKDYSWAARMNQSLRNLHRVTIPEYMEDGTPKIRILSHVLLGGVENQKEIVVGQFYRCSAPSSGQIQAVASRIWGKKCRIFIRKLGESKYLFHIPDESTRKWVIQRGLWHVDDCLMFVSPWSTVDTISVSEITTVPVWLTLNNIPYQLYSFVGIKWIASGIGEPMLTEKPWLDPTQMGKAKFLLRLSLINPFTRKCGQLGHKASRCLLLQTDKSCRAASTTVPHVFEKSMVDAIVIAAATDPKALTVTVMGEATMEELESASNMASVQTSVPISTTTKAVIPVAIGTNLTNSNTIHSRERACITINNRSELAPSKEVVTPKQVSPPTIQVEHSIPRSPSNLSLSNNRFPSFLEDEEEPADSDNEPEQMDFLTPSGKRILRERPVKPSAKVKEMQWQLVGSGRGNRGRGNRGDRG</sequence>
<feature type="domain" description="DUF4283" evidence="2">
    <location>
        <begin position="267"/>
        <end position="344"/>
    </location>
</feature>
<reference evidence="3 4" key="1">
    <citation type="journal article" date="2013" name="Front. Plant Sci.">
        <title>The Reference Genome of the Halophytic Plant Eutrema salsugineum.</title>
        <authorList>
            <person name="Yang R."/>
            <person name="Jarvis D.E."/>
            <person name="Chen H."/>
            <person name="Beilstein M.A."/>
            <person name="Grimwood J."/>
            <person name="Jenkins J."/>
            <person name="Shu S."/>
            <person name="Prochnik S."/>
            <person name="Xin M."/>
            <person name="Ma C."/>
            <person name="Schmutz J."/>
            <person name="Wing R.A."/>
            <person name="Mitchell-Olds T."/>
            <person name="Schumaker K.S."/>
            <person name="Wang X."/>
        </authorList>
    </citation>
    <scope>NUCLEOTIDE SEQUENCE [LARGE SCALE GENOMIC DNA]</scope>
</reference>
<protein>
    <recommendedName>
        <fullName evidence="2">DUF4283 domain-containing protein</fullName>
    </recommendedName>
</protein>
<feature type="region of interest" description="Disordered" evidence="1">
    <location>
        <begin position="1"/>
        <end position="25"/>
    </location>
</feature>
<keyword evidence="4" id="KW-1185">Reference proteome</keyword>